<protein>
    <submittedName>
        <fullName evidence="1">Uncharacterized protein</fullName>
    </submittedName>
</protein>
<evidence type="ECO:0000313" key="1">
    <source>
        <dbReference type="EMBL" id="POR52143.1"/>
    </source>
</evidence>
<sequence length="95" mass="10682">MPRAAPEQQPRPSHHVTVQMVVRVAMHDARLARCLLHGLLGDALGIHTIDIDHRRELACLHVELERARVPDAMALLIRTLSGAEFGAIRRLDRSR</sequence>
<accession>A0A2S4MBN1</accession>
<proteinExistence type="predicted"/>
<dbReference type="Proteomes" id="UP000237381">
    <property type="component" value="Unassembled WGS sequence"/>
</dbReference>
<organism evidence="1 2">
    <name type="scientific">Paraburkholderia eburnea</name>
    <dbReference type="NCBI Taxonomy" id="1189126"/>
    <lineage>
        <taxon>Bacteria</taxon>
        <taxon>Pseudomonadati</taxon>
        <taxon>Pseudomonadota</taxon>
        <taxon>Betaproteobacteria</taxon>
        <taxon>Burkholderiales</taxon>
        <taxon>Burkholderiaceae</taxon>
        <taxon>Paraburkholderia</taxon>
    </lineage>
</organism>
<reference evidence="1 2" key="1">
    <citation type="submission" date="2018-01" db="EMBL/GenBank/DDBJ databases">
        <title>Genomic Encyclopedia of Type Strains, Phase III (KMG-III): the genomes of soil and plant-associated and newly described type strains.</title>
        <authorList>
            <person name="Whitman W."/>
        </authorList>
    </citation>
    <scope>NUCLEOTIDE SEQUENCE [LARGE SCALE GENOMIC DNA]</scope>
    <source>
        <strain evidence="1 2">JCM 18070</strain>
    </source>
</reference>
<gene>
    <name evidence="1" type="ORF">B0G62_105111</name>
</gene>
<name>A0A2S4MBN1_9BURK</name>
<keyword evidence="2" id="KW-1185">Reference proteome</keyword>
<evidence type="ECO:0000313" key="2">
    <source>
        <dbReference type="Proteomes" id="UP000237381"/>
    </source>
</evidence>
<dbReference type="AlphaFoldDB" id="A0A2S4MBN1"/>
<comment type="caution">
    <text evidence="1">The sequence shown here is derived from an EMBL/GenBank/DDBJ whole genome shotgun (WGS) entry which is preliminary data.</text>
</comment>
<dbReference type="EMBL" id="PQGA01000005">
    <property type="protein sequence ID" value="POR52143.1"/>
    <property type="molecule type" value="Genomic_DNA"/>
</dbReference>